<dbReference type="RefSeq" id="WP_007153784.1">
    <property type="nucleotide sequence ID" value="NZ_ABCP01000013.1"/>
</dbReference>
<evidence type="ECO:0000313" key="2">
    <source>
        <dbReference type="Proteomes" id="UP000005856"/>
    </source>
</evidence>
<dbReference type="EMBL" id="ABCP01000013">
    <property type="protein sequence ID" value="EDM47749.1"/>
    <property type="molecule type" value="Genomic_DNA"/>
</dbReference>
<proteinExistence type="predicted"/>
<dbReference type="AlphaFoldDB" id="A6F0I8"/>
<protein>
    <submittedName>
        <fullName evidence="1">Uncharacterized protein</fullName>
    </submittedName>
</protein>
<comment type="caution">
    <text evidence="1">The sequence shown here is derived from an EMBL/GenBank/DDBJ whole genome shotgun (WGS) entry which is preliminary data.</text>
</comment>
<dbReference type="Proteomes" id="UP000005856">
    <property type="component" value="Unassembled WGS sequence"/>
</dbReference>
<evidence type="ECO:0000313" key="1">
    <source>
        <dbReference type="EMBL" id="EDM47749.1"/>
    </source>
</evidence>
<accession>A6F0I8</accession>
<organism evidence="1 2">
    <name type="scientific">Marinobacter algicola DG893</name>
    <dbReference type="NCBI Taxonomy" id="443152"/>
    <lineage>
        <taxon>Bacteria</taxon>
        <taxon>Pseudomonadati</taxon>
        <taxon>Pseudomonadota</taxon>
        <taxon>Gammaproteobacteria</taxon>
        <taxon>Pseudomonadales</taxon>
        <taxon>Marinobacteraceae</taxon>
        <taxon>Marinobacter</taxon>
    </lineage>
</organism>
<name>A6F0I8_9GAMM</name>
<dbReference type="STRING" id="443152.MDG893_20554"/>
<reference evidence="1 2" key="1">
    <citation type="submission" date="2007-06" db="EMBL/GenBank/DDBJ databases">
        <authorList>
            <person name="Green D."/>
            <person name="Ferriera S."/>
            <person name="Johnson J."/>
            <person name="Kravitz S."/>
            <person name="Beeson K."/>
            <person name="Sutton G."/>
            <person name="Rogers Y.-H."/>
            <person name="Friedman R."/>
            <person name="Frazier M."/>
            <person name="Venter J.C."/>
        </authorList>
    </citation>
    <scope>NUCLEOTIDE SEQUENCE [LARGE SCALE GENOMIC DNA]</scope>
    <source>
        <strain evidence="1 2">DG893</strain>
    </source>
</reference>
<gene>
    <name evidence="1" type="ORF">MDG893_20554</name>
</gene>
<keyword evidence="2" id="KW-1185">Reference proteome</keyword>
<sequence>MATITFIAERSLVSGHVAGDQIIFEVPLSKSSANRSPRRAVEETKSLSGRRMTRLMHRENLRNLQTPPFNDDALKAQIVEFLDSVVAGEAWTLDLFGTPDAPDSPQTFIIQGDYRETFVDQTGFWQYAWQAVEA</sequence>